<keyword evidence="1" id="KW-0812">Transmembrane</keyword>
<dbReference type="EMBL" id="MZGX01000009">
    <property type="protein sequence ID" value="OPX44460.1"/>
    <property type="molecule type" value="Genomic_DNA"/>
</dbReference>
<dbReference type="AlphaFoldDB" id="A0A1V4SKT0"/>
<evidence type="ECO:0000256" key="1">
    <source>
        <dbReference type="SAM" id="Phobius"/>
    </source>
</evidence>
<dbReference type="RefSeq" id="WP_080064203.1">
    <property type="nucleotide sequence ID" value="NZ_MZGX01000009.1"/>
</dbReference>
<keyword evidence="1" id="KW-0472">Membrane</keyword>
<protein>
    <submittedName>
        <fullName evidence="2">Uncharacterized protein</fullName>
    </submittedName>
</protein>
<feature type="transmembrane region" description="Helical" evidence="1">
    <location>
        <begin position="12"/>
        <end position="32"/>
    </location>
</feature>
<proteinExistence type="predicted"/>
<reference evidence="2 3" key="1">
    <citation type="submission" date="2017-03" db="EMBL/GenBank/DDBJ databases">
        <title>Genome sequence of Clostridium hungatei DSM 14427.</title>
        <authorList>
            <person name="Poehlein A."/>
            <person name="Daniel R."/>
        </authorList>
    </citation>
    <scope>NUCLEOTIDE SEQUENCE [LARGE SCALE GENOMIC DNA]</scope>
    <source>
        <strain evidence="2 3">DSM 14427</strain>
    </source>
</reference>
<evidence type="ECO:0000313" key="3">
    <source>
        <dbReference type="Proteomes" id="UP000191554"/>
    </source>
</evidence>
<dbReference type="Proteomes" id="UP000191554">
    <property type="component" value="Unassembled WGS sequence"/>
</dbReference>
<comment type="caution">
    <text evidence="2">The sequence shown here is derived from an EMBL/GenBank/DDBJ whole genome shotgun (WGS) entry which is preliminary data.</text>
</comment>
<sequence length="162" mass="18650">MNLIKRKSSRYILLIVAFLIIGVVGYTLYSMVADTNSTIGKTENGYRVDKDPITSRFPNVGQFDKCYWKADTIGKSGVGPSSYWMKGFVVLKREDFEAFKTQYKWLDVESGWKPSLDTSILNIQSFKWSFSTEFDNYIKSASYVGKFYLDLENGIVFFDVQK</sequence>
<dbReference type="OrthoDB" id="2624867at2"/>
<evidence type="ECO:0000313" key="2">
    <source>
        <dbReference type="EMBL" id="OPX44460.1"/>
    </source>
</evidence>
<gene>
    <name evidence="2" type="ORF">CLHUN_17590</name>
</gene>
<name>A0A1V4SKT0_RUMHU</name>
<keyword evidence="3" id="KW-1185">Reference proteome</keyword>
<dbReference type="STRING" id="48256.CLHUN_17590"/>
<organism evidence="2 3">
    <name type="scientific">Ruminiclostridium hungatei</name>
    <name type="common">Clostridium hungatei</name>
    <dbReference type="NCBI Taxonomy" id="48256"/>
    <lineage>
        <taxon>Bacteria</taxon>
        <taxon>Bacillati</taxon>
        <taxon>Bacillota</taxon>
        <taxon>Clostridia</taxon>
        <taxon>Eubacteriales</taxon>
        <taxon>Oscillospiraceae</taxon>
        <taxon>Ruminiclostridium</taxon>
    </lineage>
</organism>
<keyword evidence="1" id="KW-1133">Transmembrane helix</keyword>
<accession>A0A1V4SKT0</accession>